<dbReference type="CDD" id="cd02210">
    <property type="entry name" value="cupin_BLR2406-like"/>
    <property type="match status" value="1"/>
</dbReference>
<protein>
    <submittedName>
        <fullName evidence="2">Cupin domain-containing protein</fullName>
    </submittedName>
</protein>
<keyword evidence="3" id="KW-1185">Reference proteome</keyword>
<organism evidence="2 3">
    <name type="scientific">Blastococcus deserti</name>
    <dbReference type="NCBI Taxonomy" id="2259033"/>
    <lineage>
        <taxon>Bacteria</taxon>
        <taxon>Bacillati</taxon>
        <taxon>Actinomycetota</taxon>
        <taxon>Actinomycetes</taxon>
        <taxon>Geodermatophilales</taxon>
        <taxon>Geodermatophilaceae</taxon>
        <taxon>Blastococcus</taxon>
    </lineage>
</organism>
<comment type="caution">
    <text evidence="2">The sequence shown here is derived from an EMBL/GenBank/DDBJ whole genome shotgun (WGS) entry which is preliminary data.</text>
</comment>
<dbReference type="InterPro" id="IPR014710">
    <property type="entry name" value="RmlC-like_jellyroll"/>
</dbReference>
<dbReference type="RefSeq" id="WP_376871845.1">
    <property type="nucleotide sequence ID" value="NZ_JBHUHP010000002.1"/>
</dbReference>
<dbReference type="Gene3D" id="2.60.120.10">
    <property type="entry name" value="Jelly Rolls"/>
    <property type="match status" value="1"/>
</dbReference>
<dbReference type="InterPro" id="IPR011051">
    <property type="entry name" value="RmlC_Cupin_sf"/>
</dbReference>
<dbReference type="EMBL" id="JBHUHP010000002">
    <property type="protein sequence ID" value="MFD2090647.1"/>
    <property type="molecule type" value="Genomic_DNA"/>
</dbReference>
<proteinExistence type="predicted"/>
<accession>A0ABW4X5R1</accession>
<evidence type="ECO:0000313" key="2">
    <source>
        <dbReference type="EMBL" id="MFD2090647.1"/>
    </source>
</evidence>
<reference evidence="3" key="1">
    <citation type="journal article" date="2019" name="Int. J. Syst. Evol. Microbiol.">
        <title>The Global Catalogue of Microorganisms (GCM) 10K type strain sequencing project: providing services to taxonomists for standard genome sequencing and annotation.</title>
        <authorList>
            <consortium name="The Broad Institute Genomics Platform"/>
            <consortium name="The Broad Institute Genome Sequencing Center for Infectious Disease"/>
            <person name="Wu L."/>
            <person name="Ma J."/>
        </authorList>
    </citation>
    <scope>NUCLEOTIDE SEQUENCE [LARGE SCALE GENOMIC DNA]</scope>
    <source>
        <strain evidence="3">JCM 3338</strain>
    </source>
</reference>
<sequence>MKDCTIIRSGAAVPYTGKQGVDYVPGVSAESCGAQGLCLHLLVLPPGAEARAHVHEGHESAIYVLEGSAAMRHGPGLEQVSTVAAGDFVYIPAGAPHQPFNPSDRPVRALVARTDPNEQESVVLL</sequence>
<evidence type="ECO:0000259" key="1">
    <source>
        <dbReference type="Pfam" id="PF07883"/>
    </source>
</evidence>
<dbReference type="Proteomes" id="UP001597402">
    <property type="component" value="Unassembled WGS sequence"/>
</dbReference>
<gene>
    <name evidence="2" type="ORF">ACFSHS_03590</name>
</gene>
<dbReference type="InterPro" id="IPR017102">
    <property type="entry name" value="UCP037087"/>
</dbReference>
<dbReference type="SUPFAM" id="SSF51182">
    <property type="entry name" value="RmlC-like cupins"/>
    <property type="match status" value="1"/>
</dbReference>
<dbReference type="Pfam" id="PF07883">
    <property type="entry name" value="Cupin_2"/>
    <property type="match status" value="1"/>
</dbReference>
<dbReference type="InterPro" id="IPR013096">
    <property type="entry name" value="Cupin_2"/>
</dbReference>
<feature type="domain" description="Cupin type-2" evidence="1">
    <location>
        <begin position="41"/>
        <end position="111"/>
    </location>
</feature>
<dbReference type="PANTHER" id="PTHR40112">
    <property type="entry name" value="H2HPP ISOMERASE"/>
    <property type="match status" value="1"/>
</dbReference>
<name>A0ABW4X5R1_9ACTN</name>
<dbReference type="PIRSF" id="PIRSF037087">
    <property type="entry name" value="UCP037087"/>
    <property type="match status" value="1"/>
</dbReference>
<evidence type="ECO:0000313" key="3">
    <source>
        <dbReference type="Proteomes" id="UP001597402"/>
    </source>
</evidence>
<dbReference type="PANTHER" id="PTHR40112:SF1">
    <property type="entry name" value="H2HPP ISOMERASE"/>
    <property type="match status" value="1"/>
</dbReference>
<dbReference type="InterPro" id="IPR052535">
    <property type="entry name" value="Bacilysin_H2HPP_isomerase"/>
</dbReference>